<evidence type="ECO:0000256" key="4">
    <source>
        <dbReference type="ARBA" id="ARBA00020268"/>
    </source>
</evidence>
<feature type="transmembrane region" description="Helical" evidence="13">
    <location>
        <begin position="416"/>
        <end position="435"/>
    </location>
</feature>
<dbReference type="AlphaFoldDB" id="A0A4R5KIB6"/>
<evidence type="ECO:0000256" key="6">
    <source>
        <dbReference type="ARBA" id="ARBA00022449"/>
    </source>
</evidence>
<evidence type="ECO:0000256" key="13">
    <source>
        <dbReference type="SAM" id="Phobius"/>
    </source>
</evidence>
<feature type="transmembrane region" description="Helical" evidence="13">
    <location>
        <begin position="441"/>
        <end position="459"/>
    </location>
</feature>
<evidence type="ECO:0000256" key="12">
    <source>
        <dbReference type="ARBA" id="ARBA00031636"/>
    </source>
</evidence>
<name>A0A4R5KIB6_9BACL</name>
<keyword evidence="6" id="KW-0050">Antiport</keyword>
<evidence type="ECO:0000256" key="2">
    <source>
        <dbReference type="ARBA" id="ARBA00004651"/>
    </source>
</evidence>
<dbReference type="PIRSF" id="PIRSF006603">
    <property type="entry name" value="DinF"/>
    <property type="match status" value="1"/>
</dbReference>
<feature type="transmembrane region" description="Helical" evidence="13">
    <location>
        <begin position="305"/>
        <end position="326"/>
    </location>
</feature>
<evidence type="ECO:0000256" key="8">
    <source>
        <dbReference type="ARBA" id="ARBA00022692"/>
    </source>
</evidence>
<protein>
    <recommendedName>
        <fullName evidence="4">Probable multidrug resistance protein NorM</fullName>
    </recommendedName>
    <alternativeName>
        <fullName evidence="12">Multidrug-efflux transporter</fullName>
    </alternativeName>
</protein>
<keyword evidence="9 13" id="KW-1133">Transmembrane helix</keyword>
<comment type="subcellular location">
    <subcellularLocation>
        <location evidence="2">Cell membrane</location>
        <topology evidence="2">Multi-pass membrane protein</topology>
    </subcellularLocation>
</comment>
<accession>A0A4R5KIB6</accession>
<dbReference type="GO" id="GO:0042910">
    <property type="term" value="F:xenobiotic transmembrane transporter activity"/>
    <property type="evidence" value="ECO:0007669"/>
    <property type="project" value="InterPro"/>
</dbReference>
<feature type="transmembrane region" description="Helical" evidence="13">
    <location>
        <begin position="276"/>
        <end position="299"/>
    </location>
</feature>
<feature type="transmembrane region" description="Helical" evidence="13">
    <location>
        <begin position="111"/>
        <end position="135"/>
    </location>
</feature>
<keyword evidence="10" id="KW-0406">Ion transport</keyword>
<dbReference type="GO" id="GO:0005886">
    <property type="term" value="C:plasma membrane"/>
    <property type="evidence" value="ECO:0007669"/>
    <property type="project" value="UniProtKB-SubCell"/>
</dbReference>
<dbReference type="PANTHER" id="PTHR43298">
    <property type="entry name" value="MULTIDRUG RESISTANCE PROTEIN NORM-RELATED"/>
    <property type="match status" value="1"/>
</dbReference>
<evidence type="ECO:0000256" key="1">
    <source>
        <dbReference type="ARBA" id="ARBA00003408"/>
    </source>
</evidence>
<comment type="function">
    <text evidence="1">Multidrug efflux pump.</text>
</comment>
<keyword evidence="8 13" id="KW-0812">Transmembrane</keyword>
<dbReference type="Proteomes" id="UP000295636">
    <property type="component" value="Unassembled WGS sequence"/>
</dbReference>
<evidence type="ECO:0000256" key="3">
    <source>
        <dbReference type="ARBA" id="ARBA00010199"/>
    </source>
</evidence>
<evidence type="ECO:0000256" key="9">
    <source>
        <dbReference type="ARBA" id="ARBA00022989"/>
    </source>
</evidence>
<dbReference type="InterPro" id="IPR050222">
    <property type="entry name" value="MATE_MdtK"/>
</dbReference>
<dbReference type="Pfam" id="PF01554">
    <property type="entry name" value="MatE"/>
    <property type="match status" value="2"/>
</dbReference>
<evidence type="ECO:0000256" key="10">
    <source>
        <dbReference type="ARBA" id="ARBA00023065"/>
    </source>
</evidence>
<reference evidence="14 15" key="1">
    <citation type="submission" date="2019-03" db="EMBL/GenBank/DDBJ databases">
        <title>This is whole genome sequence of Paenibacillus sp MS74 strain.</title>
        <authorList>
            <person name="Trinh H.N."/>
        </authorList>
    </citation>
    <scope>NUCLEOTIDE SEQUENCE [LARGE SCALE GENOMIC DNA]</scope>
    <source>
        <strain evidence="14 15">MS74</strain>
    </source>
</reference>
<feature type="transmembrane region" description="Helical" evidence="13">
    <location>
        <begin position="347"/>
        <end position="370"/>
    </location>
</feature>
<keyword evidence="11 13" id="KW-0472">Membrane</keyword>
<dbReference type="GO" id="GO:0006811">
    <property type="term" value="P:monoatomic ion transport"/>
    <property type="evidence" value="ECO:0007669"/>
    <property type="project" value="UniProtKB-KW"/>
</dbReference>
<dbReference type="RefSeq" id="WP_133232146.1">
    <property type="nucleotide sequence ID" value="NZ_SMRT01000011.1"/>
</dbReference>
<keyword evidence="7" id="KW-1003">Cell membrane</keyword>
<keyword evidence="5" id="KW-0813">Transport</keyword>
<organism evidence="14 15">
    <name type="scientific">Paenibacillus piri</name>
    <dbReference type="NCBI Taxonomy" id="2547395"/>
    <lineage>
        <taxon>Bacteria</taxon>
        <taxon>Bacillati</taxon>
        <taxon>Bacillota</taxon>
        <taxon>Bacilli</taxon>
        <taxon>Bacillales</taxon>
        <taxon>Paenibacillaceae</taxon>
        <taxon>Paenibacillus</taxon>
    </lineage>
</organism>
<evidence type="ECO:0000256" key="5">
    <source>
        <dbReference type="ARBA" id="ARBA00022448"/>
    </source>
</evidence>
<feature type="transmembrane region" description="Helical" evidence="13">
    <location>
        <begin position="376"/>
        <end position="404"/>
    </location>
</feature>
<dbReference type="InterPro" id="IPR002528">
    <property type="entry name" value="MATE_fam"/>
</dbReference>
<proteinExistence type="inferred from homology"/>
<dbReference type="GO" id="GO:0015297">
    <property type="term" value="F:antiporter activity"/>
    <property type="evidence" value="ECO:0007669"/>
    <property type="project" value="UniProtKB-KW"/>
</dbReference>
<dbReference type="CDD" id="cd13137">
    <property type="entry name" value="MATE_NorM_like"/>
    <property type="match status" value="1"/>
</dbReference>
<feature type="transmembrane region" description="Helical" evidence="13">
    <location>
        <begin position="155"/>
        <end position="176"/>
    </location>
</feature>
<feature type="transmembrane region" description="Helical" evidence="13">
    <location>
        <begin position="80"/>
        <end position="99"/>
    </location>
</feature>
<evidence type="ECO:0000313" key="14">
    <source>
        <dbReference type="EMBL" id="TDF95211.1"/>
    </source>
</evidence>
<dbReference type="PANTHER" id="PTHR43298:SF2">
    <property type="entry name" value="FMN_FAD EXPORTER YEEO-RELATED"/>
    <property type="match status" value="1"/>
</dbReference>
<evidence type="ECO:0000313" key="15">
    <source>
        <dbReference type="Proteomes" id="UP000295636"/>
    </source>
</evidence>
<evidence type="ECO:0000256" key="7">
    <source>
        <dbReference type="ARBA" id="ARBA00022475"/>
    </source>
</evidence>
<keyword evidence="15" id="KW-1185">Reference proteome</keyword>
<dbReference type="InterPro" id="IPR048279">
    <property type="entry name" value="MdtK-like"/>
</dbReference>
<feature type="transmembrane region" description="Helical" evidence="13">
    <location>
        <begin position="48"/>
        <end position="74"/>
    </location>
</feature>
<dbReference type="OrthoDB" id="9780160at2"/>
<feature type="transmembrane region" description="Helical" evidence="13">
    <location>
        <begin position="220"/>
        <end position="239"/>
    </location>
</feature>
<feature type="transmembrane region" description="Helical" evidence="13">
    <location>
        <begin position="188"/>
        <end position="208"/>
    </location>
</feature>
<evidence type="ECO:0000256" key="11">
    <source>
        <dbReference type="ARBA" id="ARBA00023136"/>
    </source>
</evidence>
<dbReference type="NCBIfam" id="TIGR00797">
    <property type="entry name" value="matE"/>
    <property type="match status" value="1"/>
</dbReference>
<comment type="similarity">
    <text evidence="3">Belongs to the multi antimicrobial extrusion (MATE) (TC 2.A.66.1) family.</text>
</comment>
<sequence>MEAAYSEQVLQINLQAEAFVLTLGYKMESRAIYRNIVRRGWPLLIENVLLNFSTFFDIIMVGSLGAYAVTAVGITDQPLLIVNFILFGLNTVIVTKVSLFKGRNDAEQTKIYVANLIFLSLGISLFFSVLGLLFAPEIMLLMGAAPDIVPVSAGFFQFVIAGTFAKALMSAIVGALRGIGETKTSLTIIMVSNGSNIVFNYLFIYGNLGFPKMGVNGSGLATSLSFLVGLALCIIRLFFGGRDSIIRFRLHDLLRVRMAVLKDIFRSSLPVMWELVSVRIGVLVTAKFTISIGTLPFAAHMVVSNLLNLSFFIGTALATTVTTFVGESIGNNDPALAKQYIRATIKTGLAASSPFVLAFLFIPRTLAGIYTNDLTVIHMAVVLLGMTAFMQPFQCLATILFGAFRGYGDFKSPAKITSIGIVIIRPLLTFALVYLLKMSLVGAWIAIIIDEVFRFLAIVNKYRKQRVMEQRTE</sequence>
<gene>
    <name evidence="14" type="ORF">E1757_22100</name>
</gene>
<comment type="caution">
    <text evidence="14">The sequence shown here is derived from an EMBL/GenBank/DDBJ whole genome shotgun (WGS) entry which is preliminary data.</text>
</comment>
<dbReference type="EMBL" id="SMRT01000011">
    <property type="protein sequence ID" value="TDF95211.1"/>
    <property type="molecule type" value="Genomic_DNA"/>
</dbReference>